<accession>A0AC34R1C4</accession>
<name>A0AC34R1C4_9BILA</name>
<dbReference type="Proteomes" id="UP000887576">
    <property type="component" value="Unplaced"/>
</dbReference>
<organism evidence="1 2">
    <name type="scientific">Panagrolaimus sp. JU765</name>
    <dbReference type="NCBI Taxonomy" id="591449"/>
    <lineage>
        <taxon>Eukaryota</taxon>
        <taxon>Metazoa</taxon>
        <taxon>Ecdysozoa</taxon>
        <taxon>Nematoda</taxon>
        <taxon>Chromadorea</taxon>
        <taxon>Rhabditida</taxon>
        <taxon>Tylenchina</taxon>
        <taxon>Panagrolaimomorpha</taxon>
        <taxon>Panagrolaimoidea</taxon>
        <taxon>Panagrolaimidae</taxon>
        <taxon>Panagrolaimus</taxon>
    </lineage>
</organism>
<sequence length="1242" mass="140841">MIRYSTNQTVLVPLKSIQSRQQDNPPDEIDSGVRLQEIRTFVECFPTKVKTGGPHPHTIVETTSMNAVEPPNVTITLAIPEVWIDNGALSCVQMEAVIYACQSHEQFLPDGQRRGFLIGDGAGVGKGRTIAGIIVHNYELGRKRAIWLSVSADLRYDAIRDIEDVAGKEYCPVLQLNKFKYGKIREQKHSSKGIMFSTYASLIGKSKSGASRLKQLVEWFGPDYDGVLIFDECHRAKNLVSKAGNSGSSLIGRTVLDLQRSLPKARVVYASATGATEPRNMAYMERLGIWGPGTAFQDFGAFLNVVERRGMGAMELVAMDMKRRGLYIARQLSFHGVDFDVHEVPLTSEFKRMYDDAVAFWSELQNQFTKAFQILQEHKKKTFKSAWTHYYSACQRFFKHLCIAMKVPMCVEITKQALAQGKCVVIGLQSTGESQTNEAIDEMDGELEDFVSTPKQLLVTLIEKYFPTDLDDELGDKDPMNNLFRDIDREERKWKRKNNLPLDYEILRNEAKRRKLEEKAESDEMDEEDDDEESGTSQSSESTSGEESDDEESNSQSYSEAEGGDLVKTLMDELDSDSSSDDDDSVTEGSQKKQDDESAALSLFTMDFGTVKDPWKERQKIIDDQSRKRAAMENQKMVKSIAKKKKAKKPKEQKIRDFAKTLANEMKTEVGESTSTSSIEHDHNELFKLDFSKIPKEEIGLTLLSIKEELLEQAKKIGETLPINTLDALIDQLGGPEAVAEMTGRRGRIVRSADGSFDYKKRNTDESVSLDMINIQEKDHFMNGTKLVAIISEAASSGISLHADRRVPNTRKRVHITLELPWSADRAVQQFGRTHRSNQLQPPEYLFLISELAGEKRFVSTASKRLQSLGALTHGDRRAVAESDDLSKFSIENKYGFKALQNLYLFFIDPIKTVLCPPNNHLKNSEFYEFARSCMHRVGILKTVDGKYTIDRDNSSINKFLNRLLLMPVDVQNSIFDYFMQLFDFMIKRAKAEGTYDTGTMGLGTPTDVVTRAETKVYHGSQYGTPFEVLLHKIHVDRGMSWQDVFPIYNVHRESGQFFYKEMKNGYKSPCFVYNFKSSGGYIIIRPNTGRLSKTGNVFQTFAGHKKFPNIEEARCAWEKFYRATQSQCIHSFNHTENDHSKCEVGKRVRDYYVLSGAVLSVWNAVEAMKSDRRKPGIPQPLLFQSEQSSTQPPTKHSHIQIVRIQTNEQKKLVGVLINPNQVESLRKELLSQYNAQLVRTY</sequence>
<reference evidence="2" key="1">
    <citation type="submission" date="2022-11" db="UniProtKB">
        <authorList>
            <consortium name="WormBaseParasite"/>
        </authorList>
    </citation>
    <scope>IDENTIFICATION</scope>
</reference>
<protein>
    <submittedName>
        <fullName evidence="2">Uncharacterized protein</fullName>
    </submittedName>
</protein>
<dbReference type="WBParaSite" id="JU765_v2.g25.t1">
    <property type="protein sequence ID" value="JU765_v2.g25.t1"/>
    <property type="gene ID" value="JU765_v2.g25"/>
</dbReference>
<evidence type="ECO:0000313" key="2">
    <source>
        <dbReference type="WBParaSite" id="JU765_v2.g25.t1"/>
    </source>
</evidence>
<evidence type="ECO:0000313" key="1">
    <source>
        <dbReference type="Proteomes" id="UP000887576"/>
    </source>
</evidence>
<proteinExistence type="predicted"/>